<keyword evidence="1" id="KW-0812">Transmembrane</keyword>
<evidence type="ECO:0000313" key="3">
    <source>
        <dbReference type="Proteomes" id="UP000261875"/>
    </source>
</evidence>
<proteinExistence type="predicted"/>
<protein>
    <submittedName>
        <fullName evidence="2">Uncharacterized protein</fullName>
    </submittedName>
</protein>
<dbReference type="AlphaFoldDB" id="A0A2U8I6P9"/>
<keyword evidence="3" id="KW-1185">Reference proteome</keyword>
<dbReference type="Proteomes" id="UP000261875">
    <property type="component" value="Chromosome"/>
</dbReference>
<dbReference type="KEGG" id="fsm:CCS41_10050"/>
<reference evidence="2 3" key="1">
    <citation type="submission" date="2017-05" db="EMBL/GenBank/DDBJ databases">
        <title>Genome sequence of Candidatus Fukatsuia symbiotica and Candidatus Hamiltonella defensa from Acyrthosiphon pisum strain 5D.</title>
        <authorList>
            <person name="Patel V.A."/>
            <person name="Chevignon G."/>
            <person name="Russell J.A."/>
            <person name="Oliver K.M."/>
        </authorList>
    </citation>
    <scope>NUCLEOTIDE SEQUENCE [LARGE SCALE GENOMIC DNA]</scope>
    <source>
        <strain evidence="2 3">5D</strain>
    </source>
</reference>
<dbReference type="EMBL" id="CP021659">
    <property type="protein sequence ID" value="AWK14739.1"/>
    <property type="molecule type" value="Genomic_DNA"/>
</dbReference>
<keyword evidence="1" id="KW-1133">Transmembrane helix</keyword>
<keyword evidence="1" id="KW-0472">Membrane</keyword>
<organism evidence="2 3">
    <name type="scientific">Candidatus Fukatsuia symbiotica</name>
    <dbReference type="NCBI Taxonomy" id="1878942"/>
    <lineage>
        <taxon>Bacteria</taxon>
        <taxon>Pseudomonadati</taxon>
        <taxon>Pseudomonadota</taxon>
        <taxon>Gammaproteobacteria</taxon>
        <taxon>Enterobacterales</taxon>
        <taxon>Yersiniaceae</taxon>
        <taxon>Candidatus Fukatsuia</taxon>
    </lineage>
</organism>
<feature type="transmembrane region" description="Helical" evidence="1">
    <location>
        <begin position="160"/>
        <end position="181"/>
    </location>
</feature>
<gene>
    <name evidence="2" type="ORF">CCS41_10050</name>
</gene>
<dbReference type="RefSeq" id="WP_119797542.1">
    <property type="nucleotide sequence ID" value="NZ_CP021659.1"/>
</dbReference>
<accession>A0A2U8I6P9</accession>
<evidence type="ECO:0000313" key="2">
    <source>
        <dbReference type="EMBL" id="AWK14739.1"/>
    </source>
</evidence>
<sequence length="182" mass="19324">MIKIAQSIIDTPDSSFVKINCEVHNLSADDLVIILNAVEMSELSLTELTLDLGLGGTLTIDDKHVDCLEKISLQFPGLDVSIIHPQPTICDKKKVSINGITKSAYERLGILGMKTEQVMPPASTEFVPVINLQNITGGQASQAVSLNAPDKSSGFSNVCYVTSGMLGTLSVLALGAFALTYA</sequence>
<name>A0A2U8I6P9_9GAMM</name>
<evidence type="ECO:0000256" key="1">
    <source>
        <dbReference type="SAM" id="Phobius"/>
    </source>
</evidence>